<organism evidence="2 3">
    <name type="scientific">Epicoccum nigrum</name>
    <name type="common">Soil fungus</name>
    <name type="synonym">Epicoccum purpurascens</name>
    <dbReference type="NCBI Taxonomy" id="105696"/>
    <lineage>
        <taxon>Eukaryota</taxon>
        <taxon>Fungi</taxon>
        <taxon>Dikarya</taxon>
        <taxon>Ascomycota</taxon>
        <taxon>Pezizomycotina</taxon>
        <taxon>Dothideomycetes</taxon>
        <taxon>Pleosporomycetidae</taxon>
        <taxon>Pleosporales</taxon>
        <taxon>Pleosporineae</taxon>
        <taxon>Didymellaceae</taxon>
        <taxon>Epicoccum</taxon>
    </lineage>
</organism>
<dbReference type="Proteomes" id="UP000193240">
    <property type="component" value="Unassembled WGS sequence"/>
</dbReference>
<accession>A0A1Y2LYJ1</accession>
<dbReference type="InParanoid" id="A0A1Y2LYJ1"/>
<name>A0A1Y2LYJ1_EPING</name>
<evidence type="ECO:0000313" key="3">
    <source>
        <dbReference type="Proteomes" id="UP000193240"/>
    </source>
</evidence>
<gene>
    <name evidence="2" type="ORF">B5807_06759</name>
</gene>
<reference evidence="2 3" key="1">
    <citation type="journal article" date="2017" name="Genome Announc.">
        <title>Genome sequence of the saprophytic ascomycete Epicoccum nigrum ICMP 19927 strain isolated from New Zealand.</title>
        <authorList>
            <person name="Fokin M."/>
            <person name="Fleetwood D."/>
            <person name="Weir B.S."/>
            <person name="Villas-Boas S.G."/>
        </authorList>
    </citation>
    <scope>NUCLEOTIDE SEQUENCE [LARGE SCALE GENOMIC DNA]</scope>
    <source>
        <strain evidence="2 3">ICMP 19927</strain>
    </source>
</reference>
<keyword evidence="3" id="KW-1185">Reference proteome</keyword>
<proteinExistence type="predicted"/>
<evidence type="ECO:0000313" key="2">
    <source>
        <dbReference type="EMBL" id="OSS48843.1"/>
    </source>
</evidence>
<protein>
    <submittedName>
        <fullName evidence="2">Uncharacterized protein</fullName>
    </submittedName>
</protein>
<feature type="region of interest" description="Disordered" evidence="1">
    <location>
        <begin position="1"/>
        <end position="70"/>
    </location>
</feature>
<sequence>MAFTPEYRQPEPASRSSPGRSILDAHPSNVPALPFDGTSDAVSAPESSKPLPSKPLLTEQETPEDPSLSKPRIAVLLTKLTHEENIFMGMHKTPRDRILPWAR</sequence>
<evidence type="ECO:0000256" key="1">
    <source>
        <dbReference type="SAM" id="MobiDB-lite"/>
    </source>
</evidence>
<feature type="compositionally biased region" description="Low complexity" evidence="1">
    <location>
        <begin position="47"/>
        <end position="57"/>
    </location>
</feature>
<dbReference type="AlphaFoldDB" id="A0A1Y2LYJ1"/>
<dbReference type="EMBL" id="KZ107845">
    <property type="protein sequence ID" value="OSS48843.1"/>
    <property type="molecule type" value="Genomic_DNA"/>
</dbReference>